<comment type="caution">
    <text evidence="4">The sequence shown here is derived from an EMBL/GenBank/DDBJ whole genome shotgun (WGS) entry which is preliminary data.</text>
</comment>
<evidence type="ECO:0000313" key="5">
    <source>
        <dbReference type="Proteomes" id="UP000535705"/>
    </source>
</evidence>
<dbReference type="Gene3D" id="3.30.160.60">
    <property type="entry name" value="Classic Zinc Finger"/>
    <property type="match status" value="1"/>
</dbReference>
<evidence type="ECO:0000313" key="4">
    <source>
        <dbReference type="EMBL" id="NXR81559.1"/>
    </source>
</evidence>
<keyword evidence="5" id="KW-1185">Reference proteome</keyword>
<dbReference type="SUPFAM" id="SSF57667">
    <property type="entry name" value="beta-beta-alpha zinc fingers"/>
    <property type="match status" value="1"/>
</dbReference>
<dbReference type="PROSITE" id="PS50157">
    <property type="entry name" value="ZINC_FINGER_C2H2_2"/>
    <property type="match status" value="2"/>
</dbReference>
<evidence type="ECO:0000256" key="2">
    <source>
        <dbReference type="SAM" id="MobiDB-lite"/>
    </source>
</evidence>
<organism evidence="4 5">
    <name type="scientific">Pycnonotus jocosus</name>
    <name type="common">Red-whiskered bulbul</name>
    <name type="synonym">Lanius jocosus</name>
    <dbReference type="NCBI Taxonomy" id="182897"/>
    <lineage>
        <taxon>Eukaryota</taxon>
        <taxon>Metazoa</taxon>
        <taxon>Chordata</taxon>
        <taxon>Craniata</taxon>
        <taxon>Vertebrata</taxon>
        <taxon>Euteleostomi</taxon>
        <taxon>Archelosauria</taxon>
        <taxon>Archosauria</taxon>
        <taxon>Dinosauria</taxon>
        <taxon>Saurischia</taxon>
        <taxon>Theropoda</taxon>
        <taxon>Coelurosauria</taxon>
        <taxon>Aves</taxon>
        <taxon>Neognathae</taxon>
        <taxon>Neoaves</taxon>
        <taxon>Telluraves</taxon>
        <taxon>Australaves</taxon>
        <taxon>Passeriformes</taxon>
        <taxon>Sylvioidea</taxon>
        <taxon>Pycnonotidae</taxon>
        <taxon>Pycnonotus</taxon>
    </lineage>
</organism>
<dbReference type="Pfam" id="PF13912">
    <property type="entry name" value="zf-C2H2_6"/>
    <property type="match status" value="1"/>
</dbReference>
<protein>
    <submittedName>
        <fullName evidence="4">ZN574 protein</fullName>
    </submittedName>
</protein>
<dbReference type="OrthoDB" id="8922241at2759"/>
<dbReference type="EMBL" id="VWYP01027275">
    <property type="protein sequence ID" value="NXR81559.1"/>
    <property type="molecule type" value="Genomic_DNA"/>
</dbReference>
<dbReference type="Proteomes" id="UP000535705">
    <property type="component" value="Unassembled WGS sequence"/>
</dbReference>
<dbReference type="GO" id="GO:0008270">
    <property type="term" value="F:zinc ion binding"/>
    <property type="evidence" value="ECO:0007669"/>
    <property type="project" value="UniProtKB-KW"/>
</dbReference>
<feature type="domain" description="C2H2-type" evidence="3">
    <location>
        <begin position="229"/>
        <end position="256"/>
    </location>
</feature>
<dbReference type="SMART" id="SM00355">
    <property type="entry name" value="ZnF_C2H2"/>
    <property type="match status" value="4"/>
</dbReference>
<feature type="non-terminal residue" evidence="4">
    <location>
        <position position="256"/>
    </location>
</feature>
<keyword evidence="1" id="KW-0862">Zinc</keyword>
<feature type="region of interest" description="Disordered" evidence="2">
    <location>
        <begin position="43"/>
        <end position="103"/>
    </location>
</feature>
<dbReference type="AlphaFoldDB" id="A0A7L2PAQ5"/>
<dbReference type="InterPro" id="IPR013087">
    <property type="entry name" value="Znf_C2H2_type"/>
</dbReference>
<reference evidence="4 5" key="1">
    <citation type="submission" date="2019-09" db="EMBL/GenBank/DDBJ databases">
        <title>Bird 10,000 Genomes (B10K) Project - Family phase.</title>
        <authorList>
            <person name="Zhang G."/>
        </authorList>
    </citation>
    <scope>NUCLEOTIDE SEQUENCE [LARGE SCALE GENOMIC DNA]</scope>
    <source>
        <strain evidence="4">B10K-DU-002-42</strain>
        <tissue evidence="4">Muscle</tissue>
    </source>
</reference>
<evidence type="ECO:0000259" key="3">
    <source>
        <dbReference type="PROSITE" id="PS50157"/>
    </source>
</evidence>
<feature type="compositionally biased region" description="Low complexity" evidence="2">
    <location>
        <begin position="43"/>
        <end position="101"/>
    </location>
</feature>
<sequence length="256" mass="28744">MSSPEETLLLVEHRYVCSECSHLAPSLEEALLHHQQHLQHLQQPQGHLQHLQQPQQHLQHLQQPQQHLQHLQQPQQHLQQHLQQPQGLQQPQQHLQPAPAQLDPPSQFQCLECGALLVTPGQLLEHQELHLKLLGTPGDPPKPSPNSGGIHFECPECRALFQSQELWLAHRQGHRNPPNPPQNQARVDVEHSYRKPEDGEGCNAEIAAGNAAEFGAELPADAAVQLLLYECGECLQLFQSPKDFLEHQVTHLAPAA</sequence>
<gene>
    <name evidence="4" type="primary">Znf574_1</name>
    <name evidence="4" type="ORF">PYCJOC_R15710</name>
</gene>
<feature type="non-terminal residue" evidence="4">
    <location>
        <position position="1"/>
    </location>
</feature>
<accession>A0A7L2PAQ5</accession>
<evidence type="ECO:0000256" key="1">
    <source>
        <dbReference type="PROSITE-ProRule" id="PRU00042"/>
    </source>
</evidence>
<proteinExistence type="predicted"/>
<keyword evidence="1" id="KW-0863">Zinc-finger</keyword>
<dbReference type="InterPro" id="IPR036236">
    <property type="entry name" value="Znf_C2H2_sf"/>
</dbReference>
<name>A0A7L2PAQ5_PYCJO</name>
<feature type="domain" description="C2H2-type" evidence="3">
    <location>
        <begin position="108"/>
        <end position="130"/>
    </location>
</feature>
<dbReference type="PROSITE" id="PS00028">
    <property type="entry name" value="ZINC_FINGER_C2H2_1"/>
    <property type="match status" value="3"/>
</dbReference>
<keyword evidence="1" id="KW-0479">Metal-binding</keyword>